<evidence type="ECO:0000313" key="7">
    <source>
        <dbReference type="Proteomes" id="UP001501195"/>
    </source>
</evidence>
<dbReference type="InterPro" id="IPR004888">
    <property type="entry name" value="Glycoside_hydrolase_63"/>
</dbReference>
<dbReference type="InterPro" id="IPR054491">
    <property type="entry name" value="MGH1-like_GH"/>
</dbReference>
<reference evidence="7" key="1">
    <citation type="journal article" date="2019" name="Int. J. Syst. Evol. Microbiol.">
        <title>The Global Catalogue of Microorganisms (GCM) 10K type strain sequencing project: providing services to taxonomists for standard genome sequencing and annotation.</title>
        <authorList>
            <consortium name="The Broad Institute Genomics Platform"/>
            <consortium name="The Broad Institute Genome Sequencing Center for Infectious Disease"/>
            <person name="Wu L."/>
            <person name="Ma J."/>
        </authorList>
    </citation>
    <scope>NUCLEOTIDE SEQUENCE [LARGE SCALE GENOMIC DNA]</scope>
    <source>
        <strain evidence="7">JCM 18126</strain>
    </source>
</reference>
<organism evidence="6 7">
    <name type="scientific">Kineococcus glutinatus</name>
    <dbReference type="NCBI Taxonomy" id="1070872"/>
    <lineage>
        <taxon>Bacteria</taxon>
        <taxon>Bacillati</taxon>
        <taxon>Actinomycetota</taxon>
        <taxon>Actinomycetes</taxon>
        <taxon>Kineosporiales</taxon>
        <taxon>Kineosporiaceae</taxon>
        <taxon>Kineococcus</taxon>
    </lineage>
</organism>
<dbReference type="Gene3D" id="1.50.10.10">
    <property type="match status" value="1"/>
</dbReference>
<feature type="region of interest" description="Disordered" evidence="4">
    <location>
        <begin position="175"/>
        <end position="198"/>
    </location>
</feature>
<dbReference type="InterPro" id="IPR008928">
    <property type="entry name" value="6-hairpin_glycosidase_sf"/>
</dbReference>
<keyword evidence="2" id="KW-0378">Hydrolase</keyword>
<keyword evidence="3 6" id="KW-0326">Glycosidase</keyword>
<comment type="caution">
    <text evidence="6">The sequence shown here is derived from an EMBL/GenBank/DDBJ whole genome shotgun (WGS) entry which is preliminary data.</text>
</comment>
<evidence type="ECO:0000256" key="3">
    <source>
        <dbReference type="ARBA" id="ARBA00023295"/>
    </source>
</evidence>
<feature type="compositionally biased region" description="Basic and acidic residues" evidence="4">
    <location>
        <begin position="185"/>
        <end position="194"/>
    </location>
</feature>
<dbReference type="Pfam" id="PF22422">
    <property type="entry name" value="MGH1-like_GH"/>
    <property type="match status" value="1"/>
</dbReference>
<proteinExistence type="inferred from homology"/>
<feature type="domain" description="Mannosylglycerate hydrolase MGH1-like glycoside hydrolase" evidence="5">
    <location>
        <begin position="20"/>
        <end position="406"/>
    </location>
</feature>
<comment type="similarity">
    <text evidence="1">Belongs to the glycosyl hydrolase 63 family.</text>
</comment>
<dbReference type="SUPFAM" id="SSF48208">
    <property type="entry name" value="Six-hairpin glycosidases"/>
    <property type="match status" value="1"/>
</dbReference>
<name>A0ABP9HLL5_9ACTN</name>
<evidence type="ECO:0000256" key="1">
    <source>
        <dbReference type="ARBA" id="ARBA00010833"/>
    </source>
</evidence>
<gene>
    <name evidence="6" type="ORF">GCM10023225_13500</name>
</gene>
<evidence type="ECO:0000256" key="4">
    <source>
        <dbReference type="SAM" id="MobiDB-lite"/>
    </source>
</evidence>
<dbReference type="Proteomes" id="UP001501195">
    <property type="component" value="Unassembled WGS sequence"/>
</dbReference>
<dbReference type="PANTHER" id="PTHR10412:SF11">
    <property type="entry name" value="MANNOSYL-OLIGOSACCHARIDE GLUCOSIDASE"/>
    <property type="match status" value="1"/>
</dbReference>
<evidence type="ECO:0000313" key="6">
    <source>
        <dbReference type="EMBL" id="GAA4973410.1"/>
    </source>
</evidence>
<protein>
    <submittedName>
        <fullName evidence="6">Trehalase family glycosidase</fullName>
    </submittedName>
</protein>
<evidence type="ECO:0000259" key="5">
    <source>
        <dbReference type="Pfam" id="PF22422"/>
    </source>
</evidence>
<accession>A0ABP9HLL5</accession>
<dbReference type="PANTHER" id="PTHR10412">
    <property type="entry name" value="MANNOSYL-OLIGOSACCHARIDE GLUCOSIDASE"/>
    <property type="match status" value="1"/>
</dbReference>
<keyword evidence="7" id="KW-1185">Reference proteome</keyword>
<evidence type="ECO:0000256" key="2">
    <source>
        <dbReference type="ARBA" id="ARBA00022801"/>
    </source>
</evidence>
<sequence>MEVLLRNRAALHTLPATGLYPHQWSWDSAFTAIGLRHVSPRRAQQELESLLGAQWADGRLPQIVFDRQRDEDYSPGAAFWRSEEIPGSPAVPTAGLVQPPVHARAALAVHRADEAESRRRGFLERAHPRLLAWHGYLRTRRDRGGRGLASIVHPWESGMDNSPAWDGPLSRVPDVRAGGPGVPRPDLRHADPSERPSNAEYGRYLHLAARYRDHRCDDADAGHEFVCEDPAFNALWADAELAMAEVAAALGGDRAPHEARARELTAALEPLFSPALGTYAARDVRTGELQRVATVAGLLPLLLPHLPRAAELLATLRGPRFRLGTAVMVPSHDLTAAGFDRARYWRGPSWSSTTWLLVQALRGRGAVAEARALGAQLRRSALQHGFAEYVDPIDGTPHGTRAFTWTAALALDLELDPELG</sequence>
<dbReference type="GO" id="GO:0016798">
    <property type="term" value="F:hydrolase activity, acting on glycosyl bonds"/>
    <property type="evidence" value="ECO:0007669"/>
    <property type="project" value="UniProtKB-KW"/>
</dbReference>
<dbReference type="EMBL" id="BAABIL010000175">
    <property type="protein sequence ID" value="GAA4973410.1"/>
    <property type="molecule type" value="Genomic_DNA"/>
</dbReference>
<dbReference type="InterPro" id="IPR012341">
    <property type="entry name" value="6hp_glycosidase-like_sf"/>
</dbReference>